<dbReference type="InterPro" id="IPR040442">
    <property type="entry name" value="Pyrv_kinase-like_dom_sf"/>
</dbReference>
<evidence type="ECO:0000313" key="5">
    <source>
        <dbReference type="EMBL" id="KNZ70586.1"/>
    </source>
</evidence>
<proteinExistence type="inferred from homology"/>
<evidence type="ECO:0000256" key="1">
    <source>
        <dbReference type="ARBA" id="ARBA00005568"/>
    </source>
</evidence>
<dbReference type="PANTHER" id="PTHR30502:SF0">
    <property type="entry name" value="PHOSPHOENOLPYRUVATE CARBOXYLASE FAMILY PROTEIN"/>
    <property type="match status" value="1"/>
</dbReference>
<comment type="caution">
    <text evidence="5">The sequence shown here is derived from an EMBL/GenBank/DDBJ whole genome shotgun (WGS) entry which is preliminary data.</text>
</comment>
<accession>A0A0L6W540</accession>
<dbReference type="InterPro" id="IPR050251">
    <property type="entry name" value="HpcH-HpaI_aldolase"/>
</dbReference>
<dbReference type="InterPro" id="IPR005000">
    <property type="entry name" value="Aldolase/citrate-lyase_domain"/>
</dbReference>
<dbReference type="InterPro" id="IPR015813">
    <property type="entry name" value="Pyrv/PenolPyrv_kinase-like_dom"/>
</dbReference>
<keyword evidence="3" id="KW-0456">Lyase</keyword>
<comment type="similarity">
    <text evidence="1">Belongs to the HpcH/HpaI aldolase family.</text>
</comment>
<dbReference type="GO" id="GO:0005737">
    <property type="term" value="C:cytoplasm"/>
    <property type="evidence" value="ECO:0007669"/>
    <property type="project" value="TreeGrafter"/>
</dbReference>
<dbReference type="EMBL" id="LGTE01000003">
    <property type="protein sequence ID" value="KNZ70586.1"/>
    <property type="molecule type" value="Genomic_DNA"/>
</dbReference>
<dbReference type="Gene3D" id="3.20.20.60">
    <property type="entry name" value="Phosphoenolpyruvate-binding domains"/>
    <property type="match status" value="1"/>
</dbReference>
<evidence type="ECO:0000256" key="2">
    <source>
        <dbReference type="ARBA" id="ARBA00022723"/>
    </source>
</evidence>
<keyword evidence="2" id="KW-0479">Metal-binding</keyword>
<dbReference type="RefSeq" id="WP_052216943.1">
    <property type="nucleotide sequence ID" value="NZ_LGTE01000003.1"/>
</dbReference>
<dbReference type="AlphaFoldDB" id="A0A0L6W540"/>
<feature type="domain" description="HpcH/HpaI aldolase/citrate lyase" evidence="4">
    <location>
        <begin position="16"/>
        <end position="237"/>
    </location>
</feature>
<keyword evidence="6" id="KW-1185">Reference proteome</keyword>
<dbReference type="GO" id="GO:0046872">
    <property type="term" value="F:metal ion binding"/>
    <property type="evidence" value="ECO:0007669"/>
    <property type="project" value="UniProtKB-KW"/>
</dbReference>
<sequence length="259" mass="28269">MTLNRMFEKKQVVFGPFLKLPNPALVEIIGIAGFDFVIIDCEHGPLDMLVAEEMVRAAKLSGLSAVIRVSENNPALISRALDIGADAVQVPQVSTRTDAEKVVQAAKFAPLGERGVCRYVRAAGYSSVDRQAYFTLANQNTRTIIHIEGEEGMENIQDILQVEGIDVIFIGPYDLSQSLGLPGQVDHPLVVARMREIIDRAREAGKIVGTFVDDVDAARKWLALGVQYIAYSVDTGIIYQSFKEIADSLYQGVGDEGNA</sequence>
<dbReference type="Proteomes" id="UP000037175">
    <property type="component" value="Unassembled WGS sequence"/>
</dbReference>
<name>A0A0L6W540_9FIRM</name>
<gene>
    <name evidence="5" type="ORF">Tfer_0770</name>
</gene>
<dbReference type="Pfam" id="PF03328">
    <property type="entry name" value="HpcH_HpaI"/>
    <property type="match status" value="1"/>
</dbReference>
<evidence type="ECO:0000313" key="6">
    <source>
        <dbReference type="Proteomes" id="UP000037175"/>
    </source>
</evidence>
<evidence type="ECO:0000259" key="4">
    <source>
        <dbReference type="Pfam" id="PF03328"/>
    </source>
</evidence>
<organism evidence="5 6">
    <name type="scientific">Thermincola ferriacetica</name>
    <dbReference type="NCBI Taxonomy" id="281456"/>
    <lineage>
        <taxon>Bacteria</taxon>
        <taxon>Bacillati</taxon>
        <taxon>Bacillota</taxon>
        <taxon>Clostridia</taxon>
        <taxon>Eubacteriales</taxon>
        <taxon>Thermincolaceae</taxon>
        <taxon>Thermincola</taxon>
    </lineage>
</organism>
<evidence type="ECO:0000256" key="3">
    <source>
        <dbReference type="ARBA" id="ARBA00023239"/>
    </source>
</evidence>
<dbReference type="PANTHER" id="PTHR30502">
    <property type="entry name" value="2-KETO-3-DEOXY-L-RHAMNONATE ALDOLASE"/>
    <property type="match status" value="1"/>
</dbReference>
<reference evidence="6" key="1">
    <citation type="submission" date="2015-07" db="EMBL/GenBank/DDBJ databases">
        <title>Complete Genome of Thermincola ferriacetica strain Z-0001T.</title>
        <authorList>
            <person name="Lusk B."/>
            <person name="Badalamenti J.P."/>
            <person name="Parameswaran P."/>
            <person name="Bond D.R."/>
            <person name="Torres C.I."/>
        </authorList>
    </citation>
    <scope>NUCLEOTIDE SEQUENCE [LARGE SCALE GENOMIC DNA]</scope>
    <source>
        <strain evidence="6">Z-0001</strain>
    </source>
</reference>
<protein>
    <submittedName>
        <fullName evidence="5">2-dehydro-3-deoxyglucarate aldolase</fullName>
    </submittedName>
</protein>
<dbReference type="GO" id="GO:0016832">
    <property type="term" value="F:aldehyde-lyase activity"/>
    <property type="evidence" value="ECO:0007669"/>
    <property type="project" value="TreeGrafter"/>
</dbReference>
<dbReference type="SUPFAM" id="SSF51621">
    <property type="entry name" value="Phosphoenolpyruvate/pyruvate domain"/>
    <property type="match status" value="1"/>
</dbReference>